<accession>E1YD66</accession>
<gene>
    <name evidence="1" type="ORF">N47_G38340</name>
</gene>
<protein>
    <submittedName>
        <fullName evidence="1">Uncharacterized protein</fullName>
    </submittedName>
</protein>
<sequence>MQHYLFIGKGFYLFQAGYYKLPTGLMDYSYESIKIKKIW</sequence>
<reference evidence="1" key="1">
    <citation type="journal article" date="2011" name="Environ. Microbiol.">
        <title>Genomic insights into the metabolic potential of the polycyclic aromatic hydrocarbon degrading sulfate-reducing Deltaproteobacterium N47.</title>
        <authorList>
            <person name="Bergmann F."/>
            <person name="Selesi D."/>
            <person name="Weinmaier T."/>
            <person name="Tischler P."/>
            <person name="Rattei T."/>
            <person name="Meckenstock R.U."/>
        </authorList>
    </citation>
    <scope>NUCLEOTIDE SEQUENCE</scope>
</reference>
<organism evidence="1">
    <name type="scientific">uncultured Desulfobacterium sp</name>
    <dbReference type="NCBI Taxonomy" id="201089"/>
    <lineage>
        <taxon>Bacteria</taxon>
        <taxon>Pseudomonadati</taxon>
        <taxon>Thermodesulfobacteriota</taxon>
        <taxon>Desulfobacteria</taxon>
        <taxon>Desulfobacterales</taxon>
        <taxon>Desulfobacteriaceae</taxon>
        <taxon>Desulfobacterium</taxon>
        <taxon>environmental samples</taxon>
    </lineage>
</organism>
<name>E1YD66_9BACT</name>
<dbReference type="EMBL" id="FR695868">
    <property type="protein sequence ID" value="CBX28510.1"/>
    <property type="molecule type" value="Genomic_DNA"/>
</dbReference>
<proteinExistence type="predicted"/>
<evidence type="ECO:0000313" key="1">
    <source>
        <dbReference type="EMBL" id="CBX28510.1"/>
    </source>
</evidence>
<dbReference type="AlphaFoldDB" id="E1YD66"/>